<dbReference type="PANTHER" id="PTHR34384">
    <property type="entry name" value="L-2,3-DIAMINOPROPANOATE--CITRATE LIGASE"/>
    <property type="match status" value="1"/>
</dbReference>
<evidence type="ECO:0000313" key="4">
    <source>
        <dbReference type="Proteomes" id="UP000242875"/>
    </source>
</evidence>
<dbReference type="Pfam" id="PF04183">
    <property type="entry name" value="IucA_IucC"/>
    <property type="match status" value="1"/>
</dbReference>
<dbReference type="InterPro" id="IPR007310">
    <property type="entry name" value="Aerobactin_biosyn_IucA/IucC_N"/>
</dbReference>
<name>A0A261Y7S1_9FUNG</name>
<keyword evidence="4" id="KW-1185">Reference proteome</keyword>
<dbReference type="PANTHER" id="PTHR34384:SF5">
    <property type="entry name" value="L-2,3-DIAMINOPROPANOATE--CITRATE LIGASE"/>
    <property type="match status" value="1"/>
</dbReference>
<dbReference type="OrthoDB" id="2117718at2759"/>
<evidence type="ECO:0000313" key="3">
    <source>
        <dbReference type="EMBL" id="OZJ06647.1"/>
    </source>
</evidence>
<protein>
    <recommendedName>
        <fullName evidence="5">Aerobactin siderophore biosynthesis IucA/IucC N-terminal domain-containing protein</fullName>
    </recommendedName>
</protein>
<dbReference type="Proteomes" id="UP000242875">
    <property type="component" value="Unassembled WGS sequence"/>
</dbReference>
<dbReference type="GO" id="GO:0019290">
    <property type="term" value="P:siderophore biosynthetic process"/>
    <property type="evidence" value="ECO:0007669"/>
    <property type="project" value="InterPro"/>
</dbReference>
<comment type="caution">
    <text evidence="3">The sequence shown here is derived from an EMBL/GenBank/DDBJ whole genome shotgun (WGS) entry which is preliminary data.</text>
</comment>
<feature type="domain" description="Aerobactin siderophore biosynthesis IucA/IucC N-terminal" evidence="1">
    <location>
        <begin position="180"/>
        <end position="409"/>
    </location>
</feature>
<dbReference type="GO" id="GO:0016881">
    <property type="term" value="F:acid-amino acid ligase activity"/>
    <property type="evidence" value="ECO:0007669"/>
    <property type="project" value="UniProtKB-ARBA"/>
</dbReference>
<evidence type="ECO:0008006" key="5">
    <source>
        <dbReference type="Google" id="ProtNLM"/>
    </source>
</evidence>
<dbReference type="Gene3D" id="1.10.510.40">
    <property type="match status" value="1"/>
</dbReference>
<sequence>MAPGILRDTNKFYDKASFAITSRLVSCMVNEGLATATFVRRYTSLSREKPMDDAWLSVTNNEDPNSKESILLGVVSLAEKPIMLKHGKCDRIGYLDPESLISPFKLAEGKVNFNKGALATADTYLGSENKPTEIWDRYCQLASFQNDSCQTIREELQSSVDNLEHTYRHYPLLPTLQSSALEWEQSFVEGHATHPMCKARYSLPPMEPIAPGSFDFQSISLRAIIAPQDQIVLSGPFKQEMKPIWDRMAKMWSDELQAHGYNARDHLILPVHPLQIPNIADKFPHFIILPDSCGLPAKSLASVRSVVLDDNPIPGHTLKLALGLKISSALRTVTPFTTYFGPNLYHDVIPVLQYDREALCIQSEVASAVAKHDDTDIAKHCSVVIRESGEYGGKEESKGLKVIVAGALVERDMHGVPYVISAFELRSAEQRTQFFRDYTYLAIRAFLPPLLNNGLAFEAHDQNTLIAVDPATRTLKYFLIRDFGGVKIHPETVQRTLGVHVDALPGSTVLANDVSECWKLLWHTLIFGQLYRLMRALHLHLDGTGWRIVREALHAVGGSAVWKYWGADTVEDKSLLTMKMEGLYRDYIYHTVPNLIHYRNEITGIAPLFP</sequence>
<feature type="domain" description="Aerobactin siderophore biosynthesis IucA/IucC-like C-terminal" evidence="2">
    <location>
        <begin position="433"/>
        <end position="556"/>
    </location>
</feature>
<evidence type="ECO:0000259" key="1">
    <source>
        <dbReference type="Pfam" id="PF04183"/>
    </source>
</evidence>
<accession>A0A261Y7S1</accession>
<evidence type="ECO:0000259" key="2">
    <source>
        <dbReference type="Pfam" id="PF06276"/>
    </source>
</evidence>
<proteinExistence type="predicted"/>
<dbReference type="AlphaFoldDB" id="A0A261Y7S1"/>
<gene>
    <name evidence="3" type="ORF">BZG36_00275</name>
</gene>
<organism evidence="3 4">
    <name type="scientific">Bifiguratus adelaidae</name>
    <dbReference type="NCBI Taxonomy" id="1938954"/>
    <lineage>
        <taxon>Eukaryota</taxon>
        <taxon>Fungi</taxon>
        <taxon>Fungi incertae sedis</taxon>
        <taxon>Mucoromycota</taxon>
        <taxon>Mucoromycotina</taxon>
        <taxon>Endogonomycetes</taxon>
        <taxon>Endogonales</taxon>
        <taxon>Endogonales incertae sedis</taxon>
        <taxon>Bifiguratus</taxon>
    </lineage>
</organism>
<dbReference type="InterPro" id="IPR022770">
    <property type="entry name" value="IucA/IucC-like_C"/>
</dbReference>
<dbReference type="EMBL" id="MVBO01000002">
    <property type="protein sequence ID" value="OZJ06647.1"/>
    <property type="molecule type" value="Genomic_DNA"/>
</dbReference>
<reference evidence="3 4" key="1">
    <citation type="journal article" date="2017" name="Mycologia">
        <title>Bifiguratus adelaidae, gen. et sp. nov., a new member of Mucoromycotina in endophytic and soil-dwelling habitats.</title>
        <authorList>
            <person name="Torres-Cruz T.J."/>
            <person name="Billingsley Tobias T.L."/>
            <person name="Almatruk M."/>
            <person name="Hesse C."/>
            <person name="Kuske C.R."/>
            <person name="Desiro A."/>
            <person name="Benucci G.M."/>
            <person name="Bonito G."/>
            <person name="Stajich J.E."/>
            <person name="Dunlap C."/>
            <person name="Arnold A.E."/>
            <person name="Porras-Alfaro A."/>
        </authorList>
    </citation>
    <scope>NUCLEOTIDE SEQUENCE [LARGE SCALE GENOMIC DNA]</scope>
    <source>
        <strain evidence="3 4">AZ0501</strain>
    </source>
</reference>
<dbReference type="InterPro" id="IPR037455">
    <property type="entry name" value="LucA/IucC-like"/>
</dbReference>
<dbReference type="Pfam" id="PF06276">
    <property type="entry name" value="FhuF"/>
    <property type="match status" value="1"/>
</dbReference>